<comment type="caution">
    <text evidence="2">The sequence shown here is derived from an EMBL/GenBank/DDBJ whole genome shotgun (WGS) entry which is preliminary data.</text>
</comment>
<protein>
    <submittedName>
        <fullName evidence="2">Uncharacterized protein</fullName>
    </submittedName>
</protein>
<feature type="non-terminal residue" evidence="2">
    <location>
        <position position="1"/>
    </location>
</feature>
<evidence type="ECO:0000313" key="3">
    <source>
        <dbReference type="Proteomes" id="UP000308005"/>
    </source>
</evidence>
<evidence type="ECO:0000313" key="2">
    <source>
        <dbReference type="EMBL" id="THZ23284.1"/>
    </source>
</evidence>
<gene>
    <name evidence="2" type="ORF">D6C91_03714</name>
</gene>
<proteinExistence type="predicted"/>
<dbReference type="AlphaFoldDB" id="A0A4S9TF33"/>
<reference evidence="2 3" key="1">
    <citation type="submission" date="2018-10" db="EMBL/GenBank/DDBJ databases">
        <title>Fifty Aureobasidium pullulans genomes reveal a recombining polyextremotolerant generalist.</title>
        <authorList>
            <person name="Gostincar C."/>
            <person name="Turk M."/>
            <person name="Zajc J."/>
            <person name="Gunde-Cimerman N."/>
        </authorList>
    </citation>
    <scope>NUCLEOTIDE SEQUENCE [LARGE SCALE GENOMIC DNA]</scope>
    <source>
        <strain evidence="2 3">EXF-3863</strain>
    </source>
</reference>
<feature type="region of interest" description="Disordered" evidence="1">
    <location>
        <begin position="350"/>
        <end position="386"/>
    </location>
</feature>
<name>A0A4S9TF33_AURPU</name>
<evidence type="ECO:0000256" key="1">
    <source>
        <dbReference type="SAM" id="MobiDB-lite"/>
    </source>
</evidence>
<feature type="compositionally biased region" description="Low complexity" evidence="1">
    <location>
        <begin position="356"/>
        <end position="377"/>
    </location>
</feature>
<dbReference type="EMBL" id="QZBM01000122">
    <property type="protein sequence ID" value="THZ23284.1"/>
    <property type="molecule type" value="Genomic_DNA"/>
</dbReference>
<organism evidence="2 3">
    <name type="scientific">Aureobasidium pullulans</name>
    <name type="common">Black yeast</name>
    <name type="synonym">Pullularia pullulans</name>
    <dbReference type="NCBI Taxonomy" id="5580"/>
    <lineage>
        <taxon>Eukaryota</taxon>
        <taxon>Fungi</taxon>
        <taxon>Dikarya</taxon>
        <taxon>Ascomycota</taxon>
        <taxon>Pezizomycotina</taxon>
        <taxon>Dothideomycetes</taxon>
        <taxon>Dothideomycetidae</taxon>
        <taxon>Dothideales</taxon>
        <taxon>Saccotheciaceae</taxon>
        <taxon>Aureobasidium</taxon>
    </lineage>
</organism>
<sequence length="582" mass="64684">PNHPDALRGQSGNPKIHRAFCSSSFPSPLAGGCLHVKRDLFAPKGYSPTQSASTTQSRRWVVLSNQNNHNNHNNAPDLNFRHQQLFCVECKSSFTFINPTIAMSRDSYKPQRFTTNPFTLPVRPSYSWEDSRDRTSEQLHESAMRQFGLPQGTSVSTSVAASNESPEAAYQKWENRGLLIQKHERRLSDSNNLLAKMWRRLDPYGRVGDVLSNNVVVQRHAEQRAEPAYSENPYMQGLFHQLAAYDYINDVDPEFILSPTAPTAAAASDPGLTEKRLNSLATTVKMQSGLVQEKNETIEKLRAQLAAQRKVQLQFTAHQKDKDDTISLLEKQVQKASARISTLCNTLSETKPKSIAAPRAPRSSRAPRTARTVRAPRAPSPKLPEDAFGGIPENHASLTFNGFSEHNAFNPARLQMLTSVNPPVSNFLVPNVKPGDDIFDVGPLSSGANRAPLGPIKRRYDSAMQSSHGSRTATPLPAWSPHAGLPRRAIEQQRDVVLLDYDDPEEVPNDCISNKRFKSGVLTPPRPEDLVMKSVQEPTVKVEDAELEMGEIKEVPEVGSEHKYVYDGLEEMIQEAQKSAKA</sequence>
<dbReference type="Proteomes" id="UP000308005">
    <property type="component" value="Unassembled WGS sequence"/>
</dbReference>
<accession>A0A4S9TF33</accession>